<keyword evidence="2" id="KW-0812">Transmembrane</keyword>
<dbReference type="Proteomes" id="UP000180235">
    <property type="component" value="Chromosome"/>
</dbReference>
<name>A0A1J0AA34_9CYAN</name>
<feature type="compositionally biased region" description="Basic and acidic residues" evidence="1">
    <location>
        <begin position="786"/>
        <end position="795"/>
    </location>
</feature>
<dbReference type="AlphaFoldDB" id="A0A1J0AA34"/>
<feature type="transmembrane region" description="Helical" evidence="2">
    <location>
        <begin position="389"/>
        <end position="411"/>
    </location>
</feature>
<evidence type="ECO:0000256" key="1">
    <source>
        <dbReference type="SAM" id="MobiDB-lite"/>
    </source>
</evidence>
<proteinExistence type="predicted"/>
<sequence>MWSETGMFNRPEPEDIDATLSRLGFNPLSVIVSPSGELLAEGGGMVELQVTVTNRGNVGALIDVVIDPTSQPLRDWCAQPRQRLALSPQQSYEVIFTLHVPEQTLPGTYGYLLVVDAPEHYPEASPVQQQGHVLVQLPAQQTTPVRDPTFLVIPATDPGHPLVLTGGITAGVRVRVQNRSPRVDRFQMECEDIAADWFLVVYPEGIFTLGQVQTEPCLELNPGAEGEIELRLQAPVTALAGQYSATVRVRSTNDPGLALIEAVYLEVAPQYAVQVDWQTLRGRVRRQMGLYEISLHNQGNSPRSIGFTARTDREQPWGEFTFDPPLVALVPTQADRVSLAVQPKKGRPWWGKGAELEFAVLLQDNNDLPLEPERLAGVLIWEARPWWQLALLIALAVLGLAGLAFLLWWWLLRPPVPPRILAFTTDAASYQIANRDVVRLNWQISQPRQLTSLQIQGVSPGGEVVSQRRTYGMQGGIPRELANFCTLQRQELTCRFVPTDARAAGTYIFELVGVTRRGRELPLIRTAPVVMAPVPPKPEVVAVIQSFAPTQTLVAENLDTPTTINLNWRISQPQQAQQIRLQTLTPEGLAVNPPQTFAPDQAPKDFCRSQAQNLTCTNLPVTVPQAGLYLFELTVLQKGKPPQTQKTDLVKVNPAPTRIVDFSVNGTPAQPKYVFALKPQETVNVNLAWQVIGSPNVRVELQPTPGSVGTIGGLSYPLTAQTGSQVLTLTATNPLGEQVSRSLILEVVALPPDPRPSPDPAAAKQGRPPGTLPGETVPIGPPPKPQPHEEPPRLK</sequence>
<keyword evidence="2" id="KW-1133">Transmembrane helix</keyword>
<reference evidence="3 4" key="1">
    <citation type="submission" date="2016-10" db="EMBL/GenBank/DDBJ databases">
        <title>Description of Gloeomargarita lithophora gen. nov., sp. nov., a thylakoid-bearing basal-branching cyanobacterium with intracellular carbonates, and proposal for Gloeomargaritales ord. nov.</title>
        <authorList>
            <person name="Moreira D."/>
            <person name="Tavera R."/>
            <person name="Benzerara K."/>
            <person name="Skouri-Panet F."/>
            <person name="Couradeau E."/>
            <person name="Gerard E."/>
            <person name="Loussert C."/>
            <person name="Novelo E."/>
            <person name="Zivanovic Y."/>
            <person name="Lopez-Garcia P."/>
        </authorList>
    </citation>
    <scope>NUCLEOTIDE SEQUENCE [LARGE SCALE GENOMIC DNA]</scope>
    <source>
        <strain evidence="3 4">D10</strain>
    </source>
</reference>
<accession>A0A1J0AA34</accession>
<dbReference type="RefSeq" id="WP_157776146.1">
    <property type="nucleotide sequence ID" value="NZ_CP017675.1"/>
</dbReference>
<evidence type="ECO:0000313" key="3">
    <source>
        <dbReference type="EMBL" id="APB32787.1"/>
    </source>
</evidence>
<gene>
    <name evidence="3" type="ORF">GlitD10_0475</name>
</gene>
<dbReference type="EMBL" id="CP017675">
    <property type="protein sequence ID" value="APB32787.1"/>
    <property type="molecule type" value="Genomic_DNA"/>
</dbReference>
<organism evidence="3 4">
    <name type="scientific">Gloeomargarita lithophora Alchichica-D10</name>
    <dbReference type="NCBI Taxonomy" id="1188229"/>
    <lineage>
        <taxon>Bacteria</taxon>
        <taxon>Bacillati</taxon>
        <taxon>Cyanobacteriota</taxon>
        <taxon>Cyanophyceae</taxon>
        <taxon>Gloeomargaritales</taxon>
        <taxon>Gloeomargaritaceae</taxon>
        <taxon>Gloeomargarita</taxon>
    </lineage>
</organism>
<feature type="region of interest" description="Disordered" evidence="1">
    <location>
        <begin position="750"/>
        <end position="795"/>
    </location>
</feature>
<dbReference type="KEGG" id="glt:GlitD10_0475"/>
<keyword evidence="2" id="KW-0472">Membrane</keyword>
<dbReference type="STRING" id="1188229.GlitD10_0475"/>
<evidence type="ECO:0000256" key="2">
    <source>
        <dbReference type="SAM" id="Phobius"/>
    </source>
</evidence>
<dbReference type="OrthoDB" id="524102at2"/>
<evidence type="ECO:0000313" key="4">
    <source>
        <dbReference type="Proteomes" id="UP000180235"/>
    </source>
</evidence>
<protein>
    <submittedName>
        <fullName evidence="3">Uncharacterized protein</fullName>
    </submittedName>
</protein>
<keyword evidence="4" id="KW-1185">Reference proteome</keyword>